<dbReference type="PANTHER" id="PTHR33744:SF7">
    <property type="entry name" value="PUCR FAMILY TRANSCRIPTIONAL REGULATOR"/>
    <property type="match status" value="1"/>
</dbReference>
<feature type="domain" description="Purine catabolism PurC-like" evidence="2">
    <location>
        <begin position="23"/>
        <end position="127"/>
    </location>
</feature>
<evidence type="ECO:0000313" key="4">
    <source>
        <dbReference type="EMBL" id="SFN91546.1"/>
    </source>
</evidence>
<feature type="region of interest" description="Disordered" evidence="1">
    <location>
        <begin position="513"/>
        <end position="535"/>
    </location>
</feature>
<name>A0A1I5CXE9_PSUAM</name>
<organism evidence="4 5">
    <name type="scientific">Pseudonocardia ammonioxydans</name>
    <dbReference type="NCBI Taxonomy" id="260086"/>
    <lineage>
        <taxon>Bacteria</taxon>
        <taxon>Bacillati</taxon>
        <taxon>Actinomycetota</taxon>
        <taxon>Actinomycetes</taxon>
        <taxon>Pseudonocardiales</taxon>
        <taxon>Pseudonocardiaceae</taxon>
        <taxon>Pseudonocardia</taxon>
    </lineage>
</organism>
<dbReference type="InterPro" id="IPR025736">
    <property type="entry name" value="PucR_C-HTH_dom"/>
</dbReference>
<evidence type="ECO:0000256" key="1">
    <source>
        <dbReference type="SAM" id="MobiDB-lite"/>
    </source>
</evidence>
<dbReference type="EMBL" id="FOUY01000024">
    <property type="protein sequence ID" value="SFN91546.1"/>
    <property type="molecule type" value="Genomic_DNA"/>
</dbReference>
<feature type="domain" description="PucR C-terminal helix-turn-helix" evidence="3">
    <location>
        <begin position="448"/>
        <end position="505"/>
    </location>
</feature>
<dbReference type="OrthoDB" id="33973at2"/>
<gene>
    <name evidence="4" type="ORF">SAMN05216207_102462</name>
</gene>
<evidence type="ECO:0000259" key="3">
    <source>
        <dbReference type="Pfam" id="PF13556"/>
    </source>
</evidence>
<dbReference type="STRING" id="260086.SAMN05216207_102462"/>
<proteinExistence type="predicted"/>
<dbReference type="InterPro" id="IPR042070">
    <property type="entry name" value="PucR_C-HTH_sf"/>
</dbReference>
<dbReference type="InterPro" id="IPR012914">
    <property type="entry name" value="PucR_dom"/>
</dbReference>
<dbReference type="Gene3D" id="1.10.10.2840">
    <property type="entry name" value="PucR C-terminal helix-turn-helix domain"/>
    <property type="match status" value="1"/>
</dbReference>
<evidence type="ECO:0000313" key="5">
    <source>
        <dbReference type="Proteomes" id="UP000199614"/>
    </source>
</evidence>
<dbReference type="AlphaFoldDB" id="A0A1I5CXE9"/>
<keyword evidence="5" id="KW-1185">Reference proteome</keyword>
<evidence type="ECO:0000259" key="2">
    <source>
        <dbReference type="Pfam" id="PF07905"/>
    </source>
</evidence>
<dbReference type="Proteomes" id="UP000199614">
    <property type="component" value="Unassembled WGS sequence"/>
</dbReference>
<dbReference type="RefSeq" id="WP_093347903.1">
    <property type="nucleotide sequence ID" value="NZ_FOUY01000024.1"/>
</dbReference>
<reference evidence="4 5" key="1">
    <citation type="submission" date="2016-10" db="EMBL/GenBank/DDBJ databases">
        <authorList>
            <person name="de Groot N.N."/>
        </authorList>
    </citation>
    <scope>NUCLEOTIDE SEQUENCE [LARGE SCALE GENOMIC DNA]</scope>
    <source>
        <strain evidence="4 5">CGMCC 4.1877</strain>
    </source>
</reference>
<dbReference type="PANTHER" id="PTHR33744">
    <property type="entry name" value="CARBOHYDRATE DIACID REGULATOR"/>
    <property type="match status" value="1"/>
</dbReference>
<dbReference type="InterPro" id="IPR051448">
    <property type="entry name" value="CdaR-like_regulators"/>
</dbReference>
<dbReference type="Pfam" id="PF07905">
    <property type="entry name" value="PucR"/>
    <property type="match status" value="1"/>
</dbReference>
<protein>
    <submittedName>
        <fullName evidence="4">Purine catabolism regulatory protein</fullName>
    </submittedName>
</protein>
<dbReference type="Pfam" id="PF13556">
    <property type="entry name" value="HTH_30"/>
    <property type="match status" value="1"/>
</dbReference>
<accession>A0A1I5CXE9</accession>
<sequence>MPDGLTLRALVDEPGLGLTPLDDAGLDVAVRGAHSIEIADAARWLRPGSLMLTTGLRLAAAGPEDPGWDALVESLAAARIAAVLFGTGIVFDEVPSGLRRAARAHGIPVLAVAPEVPFARIEEAVTRGVLAGETYLLRRTVWLQDDLLGALVSTDPTGTLMVRLGALARGAAALFDASGRTVAATGPAPFRLIADELARAGPAFTVGRWEVRHRSLRIGPADYDLVIASRESRVLDDLGEDLLRTAARVLAAANSVRVLTADQERREAGRLLSELLAGLPASRVRQTWERLRAFGFRPGEPLRMVRWDAPEPPRPGRDHRVAGDEPPRLLVLEDPDPGVAGISASALLVDDGPGAHWLDSAATSGTVGTSGPFTDLTGCPERAEEAGTAHRIAARGSGPAGTGAGGGALVRLDEVDYATWLSATRAGDPRAADRFERQFGELARAPDLLDTVVAYLACDQDVGAAGRRLVVHPNTVRYRLRKVEALLGARIGAAATVANLYLAFRDEVERARAGQVSPSPTGTTAVAARRRSARG</sequence>